<dbReference type="EMBL" id="PGTN01000004">
    <property type="protein sequence ID" value="PJF48886.1"/>
    <property type="molecule type" value="Genomic_DNA"/>
</dbReference>
<protein>
    <submittedName>
        <fullName evidence="1">PIG-L family deacetylase</fullName>
    </submittedName>
</protein>
<dbReference type="SUPFAM" id="SSF102588">
    <property type="entry name" value="LmbE-like"/>
    <property type="match status" value="1"/>
</dbReference>
<sequence>MNVLVIIAHPDDPEFFAGGTIARWRHEGHDVRYVVVTGGDKGSDQPDMTPAQLVAIRRDEQRHAAAVLGVRDVTFLGHVDGELLNTQGVRRDLVREIRRARPDVVLTTDPQTLHYGATRVNHTDHRAVGLAVCDAIFPAAGNRMYFPELLAEGFEPHTPKEIYFAGPACPNTLVDVTDFIQTKIAAIRMHASQVKAPDELESRIRQGLLRLTADGRIFFAEAFRRIWL</sequence>
<dbReference type="InterPro" id="IPR003737">
    <property type="entry name" value="GlcNAc_PI_deacetylase-related"/>
</dbReference>
<reference evidence="1 2" key="1">
    <citation type="submission" date="2017-11" db="EMBL/GenBank/DDBJ databases">
        <title>Evolution of Phototrophy in the Chloroflexi Phylum Driven by Horizontal Gene Transfer.</title>
        <authorList>
            <person name="Ward L.M."/>
            <person name="Hemp J."/>
            <person name="Shih P.M."/>
            <person name="Mcglynn S.E."/>
            <person name="Fischer W."/>
        </authorList>
    </citation>
    <scope>NUCLEOTIDE SEQUENCE [LARGE SCALE GENOMIC DNA]</scope>
    <source>
        <strain evidence="1">JP3_7</strain>
    </source>
</reference>
<dbReference type="InterPro" id="IPR024078">
    <property type="entry name" value="LmbE-like_dom_sf"/>
</dbReference>
<dbReference type="PANTHER" id="PTHR12993">
    <property type="entry name" value="N-ACETYLGLUCOSAMINYL-PHOSPHATIDYLINOSITOL DE-N-ACETYLASE-RELATED"/>
    <property type="match status" value="1"/>
</dbReference>
<comment type="caution">
    <text evidence="1">The sequence shown here is derived from an EMBL/GenBank/DDBJ whole genome shotgun (WGS) entry which is preliminary data.</text>
</comment>
<organism evidence="1 2">
    <name type="scientific">Candidatus Thermofonsia Clade 3 bacterium</name>
    <dbReference type="NCBI Taxonomy" id="2364212"/>
    <lineage>
        <taxon>Bacteria</taxon>
        <taxon>Bacillati</taxon>
        <taxon>Chloroflexota</taxon>
        <taxon>Candidatus Thermofontia</taxon>
        <taxon>Candidatus Thermofonsia Clade 3</taxon>
    </lineage>
</organism>
<name>A0A2M8QGF4_9CHLR</name>
<dbReference type="Gene3D" id="3.40.50.10320">
    <property type="entry name" value="LmbE-like"/>
    <property type="match status" value="1"/>
</dbReference>
<proteinExistence type="predicted"/>
<dbReference type="Proteomes" id="UP000230790">
    <property type="component" value="Unassembled WGS sequence"/>
</dbReference>
<dbReference type="GO" id="GO:0016811">
    <property type="term" value="F:hydrolase activity, acting on carbon-nitrogen (but not peptide) bonds, in linear amides"/>
    <property type="evidence" value="ECO:0007669"/>
    <property type="project" value="TreeGrafter"/>
</dbReference>
<dbReference type="Pfam" id="PF02585">
    <property type="entry name" value="PIG-L"/>
    <property type="match status" value="1"/>
</dbReference>
<gene>
    <name evidence="1" type="ORF">CUN48_01090</name>
</gene>
<evidence type="ECO:0000313" key="2">
    <source>
        <dbReference type="Proteomes" id="UP000230790"/>
    </source>
</evidence>
<evidence type="ECO:0000313" key="1">
    <source>
        <dbReference type="EMBL" id="PJF48886.1"/>
    </source>
</evidence>
<dbReference type="PANTHER" id="PTHR12993:SF28">
    <property type="entry name" value="LMBE FAMILY PROTEIN"/>
    <property type="match status" value="1"/>
</dbReference>
<dbReference type="AlphaFoldDB" id="A0A2M8QGF4"/>
<accession>A0A2M8QGF4</accession>